<sequence length="263" mass="30574">MDRVQIQEKILTKFDKEFFSLVHSRMVVNSHFLSNSCPGSFGFAENEENNTYDIITKDWIALNIRNINLPSDISTTMEINYSKKDYKKILHILENVKFNKFLHFVINSKTIIRMNKLRNLKINIIKILPRATGEVNISKFMLPKKFFLALMKSIHSVPSLVLNLCCLEEVDSKVRLRGNYELVQLTLSRCMNISKIDLAHDMPETISIFKFIKNSPFSKTLSMIMTDEIGTEDQIQTLRKEFSLTHICFNGKTRTPTATFYLF</sequence>
<organism evidence="1 2">
    <name type="scientific">Euplotes crassus</name>
    <dbReference type="NCBI Taxonomy" id="5936"/>
    <lineage>
        <taxon>Eukaryota</taxon>
        <taxon>Sar</taxon>
        <taxon>Alveolata</taxon>
        <taxon>Ciliophora</taxon>
        <taxon>Intramacronucleata</taxon>
        <taxon>Spirotrichea</taxon>
        <taxon>Hypotrichia</taxon>
        <taxon>Euplotida</taxon>
        <taxon>Euplotidae</taxon>
        <taxon>Moneuplotes</taxon>
    </lineage>
</organism>
<keyword evidence="2" id="KW-1185">Reference proteome</keyword>
<dbReference type="AlphaFoldDB" id="A0AAD2D327"/>
<proteinExistence type="predicted"/>
<gene>
    <name evidence="1" type="ORF">ECRASSUSDP1_LOCUS19776</name>
</gene>
<reference evidence="1" key="1">
    <citation type="submission" date="2023-07" db="EMBL/GenBank/DDBJ databases">
        <authorList>
            <consortium name="AG Swart"/>
            <person name="Singh M."/>
            <person name="Singh A."/>
            <person name="Seah K."/>
            <person name="Emmerich C."/>
        </authorList>
    </citation>
    <scope>NUCLEOTIDE SEQUENCE</scope>
    <source>
        <strain evidence="1">DP1</strain>
    </source>
</reference>
<comment type="caution">
    <text evidence="1">The sequence shown here is derived from an EMBL/GenBank/DDBJ whole genome shotgun (WGS) entry which is preliminary data.</text>
</comment>
<dbReference type="EMBL" id="CAMPGE010020099">
    <property type="protein sequence ID" value="CAI2378381.1"/>
    <property type="molecule type" value="Genomic_DNA"/>
</dbReference>
<accession>A0AAD2D327</accession>
<evidence type="ECO:0000313" key="2">
    <source>
        <dbReference type="Proteomes" id="UP001295684"/>
    </source>
</evidence>
<protein>
    <submittedName>
        <fullName evidence="1">Uncharacterized protein</fullName>
    </submittedName>
</protein>
<dbReference type="Proteomes" id="UP001295684">
    <property type="component" value="Unassembled WGS sequence"/>
</dbReference>
<name>A0AAD2D327_EUPCR</name>
<evidence type="ECO:0000313" key="1">
    <source>
        <dbReference type="EMBL" id="CAI2378381.1"/>
    </source>
</evidence>